<name>I8R3G2_9THEO</name>
<evidence type="ECO:0000313" key="2">
    <source>
        <dbReference type="EMBL" id="EIV99914.1"/>
    </source>
</evidence>
<protein>
    <submittedName>
        <fullName evidence="2">PKD domain protein</fullName>
    </submittedName>
</protein>
<dbReference type="CDD" id="cd00146">
    <property type="entry name" value="PKD"/>
    <property type="match status" value="1"/>
</dbReference>
<dbReference type="SUPFAM" id="SSF49299">
    <property type="entry name" value="PKD domain"/>
    <property type="match status" value="5"/>
</dbReference>
<reference evidence="2 3" key="1">
    <citation type="submission" date="2012-02" db="EMBL/GenBank/DDBJ databases">
        <title>Improved High-Quality Draft sequence of Thermoanaerobacter siderophilus SR4.</title>
        <authorList>
            <consortium name="US DOE Joint Genome Institute"/>
            <person name="Lucas S."/>
            <person name="Han J."/>
            <person name="Lapidus A."/>
            <person name="Cheng J.-F."/>
            <person name="Goodwin L."/>
            <person name="Pitluck S."/>
            <person name="Peters L."/>
            <person name="Detter J.C."/>
            <person name="Han C."/>
            <person name="Tapia R."/>
            <person name="Land M."/>
            <person name="Hauser L."/>
            <person name="Kyrpides N."/>
            <person name="Ivanova N."/>
            <person name="Pagani I."/>
            <person name="Hemme C."/>
            <person name="Woyke T."/>
        </authorList>
    </citation>
    <scope>NUCLEOTIDE SEQUENCE [LARGE SCALE GENOMIC DNA]</scope>
    <source>
        <strain evidence="2 3">SR4</strain>
    </source>
</reference>
<dbReference type="PATRIC" id="fig|880478.3.peg.2110"/>
<accession>I8R3G2</accession>
<dbReference type="EMBL" id="CM001486">
    <property type="protein sequence ID" value="EIV99914.1"/>
    <property type="molecule type" value="Genomic_DNA"/>
</dbReference>
<sequence>MFKRIVSVVVLITFLAGLIYIPKLENAYAAVIDDVGDLNLSIDSPVTLNPTDSPNLVPNPIPKKSNDKKLYSGKWSVYVDGTLAGYDKVIKHIYTGSKAEQYNFIKYSTVSQWINVFGGNPTFVNSYLSQIRLSISGSDRVYIRYLAELSGAHVTGYKVLDEKAGNGEVYVATTRPPSANISISPTNPRESDDVKITVSGTSFFNFWNTDLKNALGLQDKIVYTVDIDGQRVISAKTLFNKQGFTETITRKFSAGQHTITLYVKDAVDRLTRKDYTFTVSAAPTPPPPPGSIQAKINLILDPPSLKAGTTGDVNATIDATSSVSSGTGPYSARFWLQVNGVDLLGSDGVAVQNLTSLSQAKYTKLIVNAKPGDKVWAKVRVWDASINKTSEAETTKVIGQYEDVPTPEPTPPPAPEPVPPVAVINAPSEVIQGDDVYISSGSYDADGNIVNYSWSISPSSGVVGTLSGESGTVYFDKVGTYTVRLTVTDNDGLTDTAQKTIEVKPAVPKAFFDYTGALKENRKVVLDASGSYTSPKYPMVWDATEWEITPVSSGLTQDDIKIVPSTDMKTRTVLFKKAGDYRVRVRVKNSAGNYSDWYERTLTVVEDLPPVADFFVMTTALRDPSNGNMAKIELIDASYSPDGDKIVQRIWKYKYDSNNNGSFDDEQWITLDSGNNTHPVLYTKDVGKYLFELSVKEDFGEETIPEFISPSDYKTSDTSNKPMKDKICEVINLQPVVDFEMYEKKKAELVIRVGKLNNYDARVKQLEDGINNLLIPLLNSKNIDAKVIDSDFGTGTYGGNTSFDGSRYTVSSYVIKATVDTAGRFGITTVEGFPGITSDDNQYLLYRGDVSTTSALVVKIDGNLYNLYNYTPTSITTENGKIVVNYGTINGVEIKVIYTIYDDKYVLINFVATNKTTVQKNIGFKVYYDTCVAGNDGSPIKVTNKGFEIYNDTYQVRAVGILKDNPVITPPTDWRMETWSGSMKTDFPYDDGRAHFSSSYYVGQTYQTGDTAISLWWHSQSVASNQQRSITTLLGIERPTEAKLDMLGDSLLNVVFNNLNAGKYVLVFNDLSFLDYNDNNAKTKFANAINQLSSKLVIAGQTTFPASQADGLINLVTNGGFKVIDNSISNQLTAIAEYIAKDLENQQRIIEKYVILGEPIEIKTYYNDPENDPKYQERWMYLHDPNYFENSLGLASFNGKYIDAPITVFDKVGKYEVEYEARDNPKDDDRFDNYRLWSYKPLSTMYIYVHRRPIAQFAVTMTSSGSNYIVSITDQSYDPDHMSLPNKGIQAWEWKWKEVNETTWHDGKMSGTFPVGKTYLVYLRVQDLEGAWSEPKVQTITTQNINLPPVAQFTVNPVVQVVNKTITIVDQSYDPNGDPIAERQWRVQKPDGTWINYGSTVPNNIPSLGIGTYTIELKVRDNPRVGTPLWSEPYTQTVTIIPENNKPVAKFTISPNPVVADEPFTITDQSYDPDGDPIVAREWKVQKPDGTWVTINQWKPTFEEMGLGDDGTYKIQLRVLDDPTGRNPNLTPMWSDPYTVTVQVQGKLIVIGSSNKTTYKAGEAMILYARTEGKAYRVEAKMWYPKNEFTSSNVTTLVSDIPLTTPPQDVMTWHTKHTKEEGRDVVVIIPQNMPDGTYKIVFTAYKQLAGGGIKTAVDTITVRVKGTIYDNSKSQIIGPKF</sequence>
<gene>
    <name evidence="2" type="ORF">ThesiDRAFT1_0932</name>
</gene>
<evidence type="ECO:0000259" key="1">
    <source>
        <dbReference type="PROSITE" id="PS50093"/>
    </source>
</evidence>
<keyword evidence="3" id="KW-1185">Reference proteome</keyword>
<dbReference type="InterPro" id="IPR013783">
    <property type="entry name" value="Ig-like_fold"/>
</dbReference>
<dbReference type="InterPro" id="IPR035986">
    <property type="entry name" value="PKD_dom_sf"/>
</dbReference>
<dbReference type="Gene3D" id="2.60.40.10">
    <property type="entry name" value="Immunoglobulins"/>
    <property type="match status" value="4"/>
</dbReference>
<dbReference type="Proteomes" id="UP000005110">
    <property type="component" value="Chromosome"/>
</dbReference>
<feature type="domain" description="PKD" evidence="1">
    <location>
        <begin position="419"/>
        <end position="503"/>
    </location>
</feature>
<dbReference type="PROSITE" id="PS50093">
    <property type="entry name" value="PKD"/>
    <property type="match status" value="1"/>
</dbReference>
<evidence type="ECO:0000313" key="3">
    <source>
        <dbReference type="Proteomes" id="UP000005110"/>
    </source>
</evidence>
<organism evidence="2 3">
    <name type="scientific">Thermoanaerobacter siderophilus SR4</name>
    <dbReference type="NCBI Taxonomy" id="880478"/>
    <lineage>
        <taxon>Bacteria</taxon>
        <taxon>Bacillati</taxon>
        <taxon>Bacillota</taxon>
        <taxon>Clostridia</taxon>
        <taxon>Thermoanaerobacterales</taxon>
        <taxon>Thermoanaerobacteraceae</taxon>
        <taxon>Thermoanaerobacter</taxon>
    </lineage>
</organism>
<dbReference type="InterPro" id="IPR000601">
    <property type="entry name" value="PKD_dom"/>
</dbReference>
<dbReference type="SMART" id="SM00089">
    <property type="entry name" value="PKD"/>
    <property type="match status" value="4"/>
</dbReference>
<dbReference type="Pfam" id="PF18911">
    <property type="entry name" value="PKD_4"/>
    <property type="match status" value="1"/>
</dbReference>
<dbReference type="HOGENOM" id="CLU_241568_0_0_9"/>
<proteinExistence type="predicted"/>
<dbReference type="InterPro" id="IPR022409">
    <property type="entry name" value="PKD/Chitinase_dom"/>
</dbReference>
<dbReference type="RefSeq" id="WP_006569648.1">
    <property type="nucleotide sequence ID" value="NZ_CM001486.1"/>
</dbReference>